<dbReference type="Pfam" id="PF01000">
    <property type="entry name" value="RNA_pol_A_bac"/>
    <property type="match status" value="1"/>
</dbReference>
<comment type="catalytic activity">
    <reaction evidence="10 11">
        <text>RNA(n) + a ribonucleoside 5'-triphosphate = RNA(n+1) + diphosphate</text>
        <dbReference type="Rhea" id="RHEA:21248"/>
        <dbReference type="Rhea" id="RHEA-COMP:14527"/>
        <dbReference type="Rhea" id="RHEA-COMP:17342"/>
        <dbReference type="ChEBI" id="CHEBI:33019"/>
        <dbReference type="ChEBI" id="CHEBI:61557"/>
        <dbReference type="ChEBI" id="CHEBI:140395"/>
        <dbReference type="EC" id="2.7.7.6"/>
    </reaction>
</comment>
<evidence type="ECO:0000256" key="2">
    <source>
        <dbReference type="ARBA" id="ARBA00012418"/>
    </source>
</evidence>
<dbReference type="InterPro" id="IPR011263">
    <property type="entry name" value="DNA-dir_RNA_pol_RpoA/D/Rpb3"/>
</dbReference>
<dbReference type="InterPro" id="IPR036603">
    <property type="entry name" value="RBP11-like"/>
</dbReference>
<comment type="function">
    <text evidence="11">DNA-dependent RNA polymerase catalyzes the transcription of DNA into RNA using the four ribonucleoside triphosphates as substrates.</text>
</comment>
<dbReference type="Gene3D" id="3.30.1360.10">
    <property type="entry name" value="RNA polymerase, RBP11-like subunit"/>
    <property type="match status" value="1"/>
</dbReference>
<comment type="similarity">
    <text evidence="1 11">Belongs to the RNA polymerase alpha chain family.</text>
</comment>
<dbReference type="GO" id="GO:0006351">
    <property type="term" value="P:DNA-templated transcription"/>
    <property type="evidence" value="ECO:0007669"/>
    <property type="project" value="UniProtKB-UniRule"/>
</dbReference>
<dbReference type="GO" id="GO:0046983">
    <property type="term" value="F:protein dimerization activity"/>
    <property type="evidence" value="ECO:0007669"/>
    <property type="project" value="InterPro"/>
</dbReference>
<dbReference type="InterPro" id="IPR011262">
    <property type="entry name" value="DNA-dir_RNA_pol_insert"/>
</dbReference>
<evidence type="ECO:0000256" key="3">
    <source>
        <dbReference type="ARBA" id="ARBA00015972"/>
    </source>
</evidence>
<evidence type="ECO:0000259" key="12">
    <source>
        <dbReference type="SMART" id="SM00662"/>
    </source>
</evidence>
<dbReference type="OrthoDB" id="9805706at2"/>
<keyword evidence="14" id="KW-1185">Reference proteome</keyword>
<dbReference type="CDD" id="cd06928">
    <property type="entry name" value="RNAP_alpha_NTD"/>
    <property type="match status" value="1"/>
</dbReference>
<dbReference type="SUPFAM" id="SSF47789">
    <property type="entry name" value="C-terminal domain of RNA polymerase alpha subunit"/>
    <property type="match status" value="1"/>
</dbReference>
<organism evidence="13 14">
    <name type="scientific">Treponema bryantii</name>
    <dbReference type="NCBI Taxonomy" id="163"/>
    <lineage>
        <taxon>Bacteria</taxon>
        <taxon>Pseudomonadati</taxon>
        <taxon>Spirochaetota</taxon>
        <taxon>Spirochaetia</taxon>
        <taxon>Spirochaetales</taxon>
        <taxon>Treponemataceae</taxon>
        <taxon>Treponema</taxon>
    </lineage>
</organism>
<dbReference type="RefSeq" id="WP_074641222.1">
    <property type="nucleotide sequence ID" value="NZ_AP025286.1"/>
</dbReference>
<evidence type="ECO:0000256" key="7">
    <source>
        <dbReference type="ARBA" id="ARBA00023163"/>
    </source>
</evidence>
<dbReference type="EC" id="2.7.7.6" evidence="2 11"/>
<dbReference type="AlphaFoldDB" id="A0A1H9CHJ0"/>
<dbReference type="Proteomes" id="UP000182360">
    <property type="component" value="Unassembled WGS sequence"/>
</dbReference>
<dbReference type="Pfam" id="PF03118">
    <property type="entry name" value="RNA_pol_A_CTD"/>
    <property type="match status" value="1"/>
</dbReference>
<sequence length="352" mass="39412">MARKNLLKGFKKPKGISFEPIDSTNPNYQKFYAYPFETGFGTTVGNTLRRVLLSSIQGYAITSIRITSYDESGISHVISSEFEAIPNVAEDTLEIINSLKMIRLCLPEDVESDTIQYEFKGPGVVKSDNFAKEGQLEVMTKDQVIFTMMEGAQLDIEIQVDLGRGYVPAETNEHYIEVVGTIPMDAIFTPVPKVKYSIEPCRVGQRNDYDKLVLEIWTDGTISPVNALGEAAKIAKDHFAIFINFNDSEISGGDEGDEGDETIKKILDTPVEELELSVRSSNCLKNANIRTIGELTKKTEDDIAKTRNFGKKSLQEIKEKLQEWNLTLGMTDYSHLKNAANIIKQKEENDES</sequence>
<accession>A0A1H9CHJ0</accession>
<dbReference type="Gene3D" id="1.10.150.20">
    <property type="entry name" value="5' to 3' exonuclease, C-terminal subdomain"/>
    <property type="match status" value="1"/>
</dbReference>
<dbReference type="InterPro" id="IPR011260">
    <property type="entry name" value="RNAP_asu_C"/>
</dbReference>
<dbReference type="GO" id="GO:0005737">
    <property type="term" value="C:cytoplasm"/>
    <property type="evidence" value="ECO:0007669"/>
    <property type="project" value="UniProtKB-ARBA"/>
</dbReference>
<evidence type="ECO:0000256" key="1">
    <source>
        <dbReference type="ARBA" id="ARBA00007123"/>
    </source>
</evidence>
<comment type="domain">
    <text evidence="11">The N-terminal domain is essential for RNAP assembly and basal transcription, whereas the C-terminal domain is involved in interaction with transcriptional regulators and with upstream promoter elements.</text>
</comment>
<keyword evidence="7 11" id="KW-0804">Transcription</keyword>
<keyword evidence="5 11" id="KW-0808">Transferase</keyword>
<evidence type="ECO:0000313" key="13">
    <source>
        <dbReference type="EMBL" id="SEQ00477.1"/>
    </source>
</evidence>
<gene>
    <name evidence="11" type="primary">rpoA</name>
    <name evidence="13" type="ORF">SAMN04487977_102176</name>
</gene>
<dbReference type="NCBIfam" id="NF003513">
    <property type="entry name" value="PRK05182.1-2"/>
    <property type="match status" value="1"/>
</dbReference>
<dbReference type="SUPFAM" id="SSF56553">
    <property type="entry name" value="Insert subdomain of RNA polymerase alpha subunit"/>
    <property type="match status" value="1"/>
</dbReference>
<dbReference type="Gene3D" id="2.170.120.12">
    <property type="entry name" value="DNA-directed RNA polymerase, insert domain"/>
    <property type="match status" value="1"/>
</dbReference>
<feature type="domain" description="DNA-directed RNA polymerase RpoA/D/Rpb3-type" evidence="12">
    <location>
        <begin position="28"/>
        <end position="245"/>
    </location>
</feature>
<keyword evidence="6 11" id="KW-0548">Nucleotidyltransferase</keyword>
<evidence type="ECO:0000313" key="14">
    <source>
        <dbReference type="Proteomes" id="UP000182360"/>
    </source>
</evidence>
<dbReference type="SMART" id="SM00662">
    <property type="entry name" value="RPOLD"/>
    <property type="match status" value="1"/>
</dbReference>
<dbReference type="SUPFAM" id="SSF55257">
    <property type="entry name" value="RBP11-like subunits of RNA polymerase"/>
    <property type="match status" value="1"/>
</dbReference>
<dbReference type="GO" id="GO:0000428">
    <property type="term" value="C:DNA-directed RNA polymerase complex"/>
    <property type="evidence" value="ECO:0007669"/>
    <property type="project" value="UniProtKB-KW"/>
</dbReference>
<evidence type="ECO:0000256" key="5">
    <source>
        <dbReference type="ARBA" id="ARBA00022679"/>
    </source>
</evidence>
<evidence type="ECO:0000256" key="6">
    <source>
        <dbReference type="ARBA" id="ARBA00022695"/>
    </source>
</evidence>
<reference evidence="13 14" key="1">
    <citation type="submission" date="2016-10" db="EMBL/GenBank/DDBJ databases">
        <authorList>
            <person name="de Groot N.N."/>
        </authorList>
    </citation>
    <scope>NUCLEOTIDE SEQUENCE [LARGE SCALE GENOMIC DNA]</scope>
    <source>
        <strain evidence="13 14">B25</strain>
    </source>
</reference>
<dbReference type="EMBL" id="FOFU01000002">
    <property type="protein sequence ID" value="SEQ00477.1"/>
    <property type="molecule type" value="Genomic_DNA"/>
</dbReference>
<comment type="subunit">
    <text evidence="11">Homodimer. The RNAP catalytic core consists of 2 alpha, 1 beta, 1 beta' and 1 omega subunit. When a sigma factor is associated with the core the holoenzyme is formed, which can initiate transcription.</text>
</comment>
<feature type="region of interest" description="Alpha N-terminal domain (alpha-NTD)" evidence="11">
    <location>
        <begin position="1"/>
        <end position="246"/>
    </location>
</feature>
<dbReference type="InterPro" id="IPR011773">
    <property type="entry name" value="DNA-dir_RpoA"/>
</dbReference>
<dbReference type="STRING" id="163.SAMN04487775_10658"/>
<name>A0A1H9CHJ0_9SPIR</name>
<evidence type="ECO:0000256" key="10">
    <source>
        <dbReference type="ARBA" id="ARBA00048552"/>
    </source>
</evidence>
<dbReference type="NCBIfam" id="TIGR02027">
    <property type="entry name" value="rpoA"/>
    <property type="match status" value="1"/>
</dbReference>
<feature type="region of interest" description="Alpha C-terminal domain (alpha-CTD)" evidence="11">
    <location>
        <begin position="263"/>
        <end position="352"/>
    </location>
</feature>
<proteinExistence type="inferred from homology"/>
<dbReference type="GO" id="GO:0003677">
    <property type="term" value="F:DNA binding"/>
    <property type="evidence" value="ECO:0007669"/>
    <property type="project" value="UniProtKB-UniRule"/>
</dbReference>
<dbReference type="NCBIfam" id="NF003519">
    <property type="entry name" value="PRK05182.2-5"/>
    <property type="match status" value="1"/>
</dbReference>
<dbReference type="Pfam" id="PF01193">
    <property type="entry name" value="RNA_pol_L"/>
    <property type="match status" value="1"/>
</dbReference>
<keyword evidence="4 11" id="KW-0240">DNA-directed RNA polymerase</keyword>
<protein>
    <recommendedName>
        <fullName evidence="3 11">DNA-directed RNA polymerase subunit alpha</fullName>
        <shortName evidence="11">RNAP subunit alpha</shortName>
        <ecNumber evidence="2 11">2.7.7.6</ecNumber>
    </recommendedName>
    <alternativeName>
        <fullName evidence="9 11">RNA polymerase subunit alpha</fullName>
    </alternativeName>
    <alternativeName>
        <fullName evidence="8 11">Transcriptase subunit alpha</fullName>
    </alternativeName>
</protein>
<evidence type="ECO:0000256" key="11">
    <source>
        <dbReference type="HAMAP-Rule" id="MF_00059"/>
    </source>
</evidence>
<dbReference type="eggNOG" id="COG0202">
    <property type="taxonomic scope" value="Bacteria"/>
</dbReference>
<evidence type="ECO:0000256" key="8">
    <source>
        <dbReference type="ARBA" id="ARBA00032524"/>
    </source>
</evidence>
<evidence type="ECO:0000256" key="9">
    <source>
        <dbReference type="ARBA" id="ARBA00033070"/>
    </source>
</evidence>
<dbReference type="HAMAP" id="MF_00059">
    <property type="entry name" value="RNApol_bact_RpoA"/>
    <property type="match status" value="1"/>
</dbReference>
<dbReference type="GO" id="GO:0003899">
    <property type="term" value="F:DNA-directed RNA polymerase activity"/>
    <property type="evidence" value="ECO:0007669"/>
    <property type="project" value="UniProtKB-UniRule"/>
</dbReference>
<evidence type="ECO:0000256" key="4">
    <source>
        <dbReference type="ARBA" id="ARBA00022478"/>
    </source>
</evidence>
<dbReference type="InterPro" id="IPR036643">
    <property type="entry name" value="RNApol_insert_sf"/>
</dbReference>